<dbReference type="GO" id="GO:0003676">
    <property type="term" value="F:nucleic acid binding"/>
    <property type="evidence" value="ECO:0007669"/>
    <property type="project" value="InterPro"/>
</dbReference>
<name>A0AAU8DWD6_9PSED</name>
<feature type="domain" description="Integrase catalytic" evidence="2">
    <location>
        <begin position="249"/>
        <end position="446"/>
    </location>
</feature>
<protein>
    <recommendedName>
        <fullName evidence="2">Integrase catalytic domain-containing protein</fullName>
    </recommendedName>
</protein>
<evidence type="ECO:0000313" key="3">
    <source>
        <dbReference type="EMBL" id="XCG72146.1"/>
    </source>
</evidence>
<dbReference type="InterPro" id="IPR036397">
    <property type="entry name" value="RNaseH_sf"/>
</dbReference>
<dbReference type="RefSeq" id="WP_339552788.1">
    <property type="nucleotide sequence ID" value="NZ_CP159258.1"/>
</dbReference>
<feature type="region of interest" description="Disordered" evidence="1">
    <location>
        <begin position="581"/>
        <end position="621"/>
    </location>
</feature>
<evidence type="ECO:0000259" key="2">
    <source>
        <dbReference type="PROSITE" id="PS50994"/>
    </source>
</evidence>
<dbReference type="GO" id="GO:0015074">
    <property type="term" value="P:DNA integration"/>
    <property type="evidence" value="ECO:0007669"/>
    <property type="project" value="InterPro"/>
</dbReference>
<dbReference type="Gene3D" id="3.30.420.10">
    <property type="entry name" value="Ribonuclease H-like superfamily/Ribonuclease H"/>
    <property type="match status" value="1"/>
</dbReference>
<dbReference type="PROSITE" id="PS50994">
    <property type="entry name" value="INTEGRASE"/>
    <property type="match status" value="1"/>
</dbReference>
<dbReference type="AlphaFoldDB" id="A0AAU8DWD6"/>
<evidence type="ECO:0000256" key="1">
    <source>
        <dbReference type="SAM" id="MobiDB-lite"/>
    </source>
</evidence>
<gene>
    <name evidence="3" type="ORF">ABVN21_15370</name>
</gene>
<accession>A0AAU8DWD6</accession>
<feature type="compositionally biased region" description="Basic residues" evidence="1">
    <location>
        <begin position="584"/>
        <end position="593"/>
    </location>
</feature>
<sequence length="629" mass="72197">MSEKPVNPTVGAQYIISNRTMAVIHVDEELVTLRDLDRPHTLSLTIDALTTEVVQKTIVQFARSPGEGSKALAYLDPESPQVIAAERKFSYTYALYKQFGGSLPEPATTALVAKLAIEMNDPSPPCYNSVYKWLKKYKEHNCDRFCLLKEQSFAPRGKHLDPNVESIIQEMIEQEYLKTPPVKVKTIHRFIHAQIILMNRRREGYSTLFLKTPSLSTIQRKIRKLCHLTSDKVRQGKGYVKKHHHSSKLSDEPLELLDLAEIDNHLLDINIIDENGNLLGKILWWTLILEIKTRSVIGWELSATYPCAEKTIRALTKALQAVPGEECRRGKPIHLHSDNGSEFYNVIIRYFLDRLNILFDRGPPCIPNARARIERFFETFELWLHEQPGTTMSNPIECQYYDSKGEAAFTAASMKMHAEYWIENIYHQRKHRTLNMPPAVAWDRAMRNRLPPEKFTAKDLSTLCRVVTQSSISEAGRVHFLCLSWYGPGLNEMRLKMRPGQKAKCYYNPLDLGEIWVAHPDNLRHPESAYATRPEYQNGLTLTEHNLLHQQFLAEGREFDDSEADLALFLLRQRMNEEYESSRHFHPHAKSKHAANSPPPSPKNITISVTPGEVPQGDDDIPIFEVERL</sequence>
<dbReference type="SUPFAM" id="SSF53098">
    <property type="entry name" value="Ribonuclease H-like"/>
    <property type="match status" value="1"/>
</dbReference>
<dbReference type="EMBL" id="CP159258">
    <property type="protein sequence ID" value="XCG72146.1"/>
    <property type="molecule type" value="Genomic_DNA"/>
</dbReference>
<dbReference type="InterPro" id="IPR012337">
    <property type="entry name" value="RNaseH-like_sf"/>
</dbReference>
<proteinExistence type="predicted"/>
<dbReference type="InterPro" id="IPR001584">
    <property type="entry name" value="Integrase_cat-core"/>
</dbReference>
<reference evidence="3" key="1">
    <citation type="submission" date="2024-06" db="EMBL/GenBank/DDBJ databases">
        <title>The Caenorhabditis elegans bacterial microbiome influences microsporidia infection through nutrient limitation and inhibiting parasite invasion.</title>
        <authorList>
            <person name="Tamim El Jarkass H."/>
            <person name="Castelblanco S."/>
            <person name="Kaur M."/>
            <person name="Wan Y.C."/>
            <person name="Ellis A.E."/>
            <person name="Sheldon R.D."/>
            <person name="Lien E.C."/>
            <person name="Burton N.O."/>
            <person name="Wright G.D."/>
            <person name="Reinke A.W."/>
        </authorList>
    </citation>
    <scope>NUCLEOTIDE SEQUENCE</scope>
    <source>
        <strain evidence="3">MYb327</strain>
    </source>
</reference>
<organism evidence="3">
    <name type="scientific">Pseudomonas sp. MYb327</name>
    <dbReference type="NCBI Taxonomy" id="2745230"/>
    <lineage>
        <taxon>Bacteria</taxon>
        <taxon>Pseudomonadati</taxon>
        <taxon>Pseudomonadota</taxon>
        <taxon>Gammaproteobacteria</taxon>
        <taxon>Pseudomonadales</taxon>
        <taxon>Pseudomonadaceae</taxon>
        <taxon>Pseudomonas</taxon>
    </lineage>
</organism>